<dbReference type="RefSeq" id="XP_001223969.1">
    <property type="nucleotide sequence ID" value="XM_001223968.1"/>
</dbReference>
<dbReference type="GeneID" id="4392080"/>
<organism evidence="2 3">
    <name type="scientific">Chaetomium globosum (strain ATCC 6205 / CBS 148.51 / DSM 1962 / NBRC 6347 / NRRL 1970)</name>
    <name type="common">Soil fungus</name>
    <dbReference type="NCBI Taxonomy" id="306901"/>
    <lineage>
        <taxon>Eukaryota</taxon>
        <taxon>Fungi</taxon>
        <taxon>Dikarya</taxon>
        <taxon>Ascomycota</taxon>
        <taxon>Pezizomycotina</taxon>
        <taxon>Sordariomycetes</taxon>
        <taxon>Sordariomycetidae</taxon>
        <taxon>Sordariales</taxon>
        <taxon>Chaetomiaceae</taxon>
        <taxon>Chaetomium</taxon>
    </lineage>
</organism>
<dbReference type="VEuPathDB" id="FungiDB:CHGG_04755"/>
<dbReference type="AlphaFoldDB" id="Q2H0E1"/>
<feature type="region of interest" description="Disordered" evidence="1">
    <location>
        <begin position="23"/>
        <end position="55"/>
    </location>
</feature>
<dbReference type="HOGENOM" id="CLU_1224625_0_0_1"/>
<evidence type="ECO:0000313" key="2">
    <source>
        <dbReference type="EMBL" id="EAQ88136.1"/>
    </source>
</evidence>
<dbReference type="InParanoid" id="Q2H0E1"/>
<evidence type="ECO:0000313" key="3">
    <source>
        <dbReference type="Proteomes" id="UP000001056"/>
    </source>
</evidence>
<accession>Q2H0E1</accession>
<reference evidence="3" key="1">
    <citation type="journal article" date="2015" name="Genome Announc.">
        <title>Draft genome sequence of the cellulolytic fungus Chaetomium globosum.</title>
        <authorList>
            <person name="Cuomo C.A."/>
            <person name="Untereiner W.A."/>
            <person name="Ma L.-J."/>
            <person name="Grabherr M."/>
            <person name="Birren B.W."/>
        </authorList>
    </citation>
    <scope>NUCLEOTIDE SEQUENCE [LARGE SCALE GENOMIC DNA]</scope>
    <source>
        <strain evidence="3">ATCC 6205 / CBS 148.51 / DSM 1962 / NBRC 6347 / NRRL 1970</strain>
    </source>
</reference>
<feature type="compositionally biased region" description="Basic and acidic residues" evidence="1">
    <location>
        <begin position="36"/>
        <end position="55"/>
    </location>
</feature>
<proteinExistence type="predicted"/>
<sequence>MARNGPGPWNDRRRVLEETAWRAKTEISQARTQHPLGRDRATNDKDRAGRRHQEGRCGSKIIGGTAVSQTPPEKVVVPIYTVASVVVELSQISTFSPYYLGQLHQDPFLFPNEFMASVSQPPVNWESAGFAQTWLESETTGPRTGGTFGKSELSLSSPLAPPISTDQPLGMRTSPGKLIGALGGRLMPKSITSSKPRRYLDVTVAAACSQSSMANSIAPVGQPSEF</sequence>
<dbReference type="Proteomes" id="UP000001056">
    <property type="component" value="Unassembled WGS sequence"/>
</dbReference>
<keyword evidence="3" id="KW-1185">Reference proteome</keyword>
<dbReference type="EMBL" id="CH408032">
    <property type="protein sequence ID" value="EAQ88136.1"/>
    <property type="molecule type" value="Genomic_DNA"/>
</dbReference>
<evidence type="ECO:0000256" key="1">
    <source>
        <dbReference type="SAM" id="MobiDB-lite"/>
    </source>
</evidence>
<name>Q2H0E1_CHAGB</name>
<protein>
    <submittedName>
        <fullName evidence="2">Uncharacterized protein</fullName>
    </submittedName>
</protein>
<gene>
    <name evidence="2" type="ORF">CHGG_04755</name>
</gene>